<dbReference type="PANTHER" id="PTHR39324:SF1">
    <property type="entry name" value="CALCIUM DODECIN"/>
    <property type="match status" value="1"/>
</dbReference>
<protein>
    <submittedName>
        <fullName evidence="1">Dodecin family protein</fullName>
    </submittedName>
</protein>
<dbReference type="Proteomes" id="UP001327459">
    <property type="component" value="Chromosome"/>
</dbReference>
<dbReference type="InterPro" id="IPR036694">
    <property type="entry name" value="Dodecin-like_sf"/>
</dbReference>
<evidence type="ECO:0000313" key="1">
    <source>
        <dbReference type="EMBL" id="WQH15621.1"/>
    </source>
</evidence>
<sequence>MSNDMLKVIEVLAESDKSWEDAADQAIAKASRSVHGIKSIYIKDFEAKVEDNRITKYRINAKITFELD</sequence>
<gene>
    <name evidence="1" type="ORF">SR882_07570</name>
</gene>
<dbReference type="InterPro" id="IPR025543">
    <property type="entry name" value="Dodecin-like"/>
</dbReference>
<name>A0ABZ0YUE7_9GAMM</name>
<dbReference type="Gene3D" id="3.30.1660.10">
    <property type="entry name" value="Flavin-binding protein dodecin"/>
    <property type="match status" value="1"/>
</dbReference>
<organism evidence="1 2">
    <name type="scientific">Guyparkeria halophila</name>
    <dbReference type="NCBI Taxonomy" id="47960"/>
    <lineage>
        <taxon>Bacteria</taxon>
        <taxon>Pseudomonadati</taxon>
        <taxon>Pseudomonadota</taxon>
        <taxon>Gammaproteobacteria</taxon>
        <taxon>Chromatiales</taxon>
        <taxon>Thioalkalibacteraceae</taxon>
        <taxon>Guyparkeria</taxon>
    </lineage>
</organism>
<dbReference type="EMBL" id="CP140153">
    <property type="protein sequence ID" value="WQH15621.1"/>
    <property type="molecule type" value="Genomic_DNA"/>
</dbReference>
<accession>A0ABZ0YUE7</accession>
<dbReference type="SUPFAM" id="SSF89807">
    <property type="entry name" value="Dodecin-like"/>
    <property type="match status" value="1"/>
</dbReference>
<evidence type="ECO:0000313" key="2">
    <source>
        <dbReference type="Proteomes" id="UP001327459"/>
    </source>
</evidence>
<dbReference type="RefSeq" id="WP_322520648.1">
    <property type="nucleotide sequence ID" value="NZ_CP140153.1"/>
</dbReference>
<dbReference type="InterPro" id="IPR009923">
    <property type="entry name" value="Dodecin"/>
</dbReference>
<proteinExistence type="predicted"/>
<keyword evidence="2" id="KW-1185">Reference proteome</keyword>
<reference evidence="1 2" key="1">
    <citation type="submission" date="2023-11" db="EMBL/GenBank/DDBJ databases">
        <title>MicrobeMod: A computational toolkit for identifying prokaryotic methylation and restriction-modification with nanopore sequencing.</title>
        <authorList>
            <person name="Crits-Christoph A."/>
            <person name="Kang S.C."/>
            <person name="Lee H."/>
            <person name="Ostrov N."/>
        </authorList>
    </citation>
    <scope>NUCLEOTIDE SEQUENCE [LARGE SCALE GENOMIC DNA]</scope>
    <source>
        <strain evidence="1 2">ATCC 49870</strain>
    </source>
</reference>
<dbReference type="Pfam" id="PF07311">
    <property type="entry name" value="Dodecin"/>
    <property type="match status" value="1"/>
</dbReference>
<dbReference type="PANTHER" id="PTHR39324">
    <property type="entry name" value="CALCIUM DODECIN"/>
    <property type="match status" value="1"/>
</dbReference>